<feature type="signal peptide" evidence="1">
    <location>
        <begin position="1"/>
        <end position="16"/>
    </location>
</feature>
<dbReference type="Gene3D" id="1.20.1290.10">
    <property type="entry name" value="AhpD-like"/>
    <property type="match status" value="1"/>
</dbReference>
<dbReference type="Pfam" id="PF02627">
    <property type="entry name" value="CMD"/>
    <property type="match status" value="1"/>
</dbReference>
<dbReference type="InterPro" id="IPR003779">
    <property type="entry name" value="CMD-like"/>
</dbReference>
<dbReference type="InterPro" id="IPR029032">
    <property type="entry name" value="AhpD-like"/>
</dbReference>
<dbReference type="InParanoid" id="A0A369J3X7"/>
<gene>
    <name evidence="3" type="ORF">Hypma_002471</name>
</gene>
<dbReference type="OrthoDB" id="9998495at2759"/>
<dbReference type="SUPFAM" id="SSF69118">
    <property type="entry name" value="AhpD-like"/>
    <property type="match status" value="1"/>
</dbReference>
<organism evidence="3 4">
    <name type="scientific">Hypsizygus marmoreus</name>
    <name type="common">White beech mushroom</name>
    <name type="synonym">Agaricus marmoreus</name>
    <dbReference type="NCBI Taxonomy" id="39966"/>
    <lineage>
        <taxon>Eukaryota</taxon>
        <taxon>Fungi</taxon>
        <taxon>Dikarya</taxon>
        <taxon>Basidiomycota</taxon>
        <taxon>Agaricomycotina</taxon>
        <taxon>Agaricomycetes</taxon>
        <taxon>Agaricomycetidae</taxon>
        <taxon>Agaricales</taxon>
        <taxon>Tricholomatineae</taxon>
        <taxon>Lyophyllaceae</taxon>
        <taxon>Hypsizygus</taxon>
    </lineage>
</organism>
<dbReference type="STRING" id="39966.A0A369J3X7"/>
<dbReference type="PANTHER" id="PTHR34846">
    <property type="entry name" value="4-CARBOXYMUCONOLACTONE DECARBOXYLASE FAMILY PROTEIN (AFU_ORTHOLOGUE AFUA_6G11590)"/>
    <property type="match status" value="1"/>
</dbReference>
<sequence>MTTRILLHLLLTIILANIIVSSFGAVLHDDTEAFRATGSKRDDNFPARVPYIFPAPGTDSIADAIRARRPNGTLLALDGVLLNAPLVASTWNSLFGVIRDNNTIPKIMIELIILRVAALNGATYEWLQHESVGRAAGFTTAQLRAIRLTPALHQSAKLTKTLGEPIAAVMAFIDWSTKSVKVPDHIFANLRQFFNNQQLVEVTATVGGYAFVSRFLVALNVDGKKDVSVPIPA</sequence>
<feature type="chain" id="PRO_5016587340" description="Carboxymuconolactone decarboxylase-like domain-containing protein" evidence="1">
    <location>
        <begin position="17"/>
        <end position="233"/>
    </location>
</feature>
<dbReference type="GO" id="GO:0051920">
    <property type="term" value="F:peroxiredoxin activity"/>
    <property type="evidence" value="ECO:0007669"/>
    <property type="project" value="InterPro"/>
</dbReference>
<reference evidence="3" key="1">
    <citation type="submission" date="2018-04" db="EMBL/GenBank/DDBJ databases">
        <title>Whole genome sequencing of Hypsizygus marmoreus.</title>
        <authorList>
            <person name="Choi I.-G."/>
            <person name="Min B."/>
            <person name="Kim J.-G."/>
            <person name="Kim S."/>
            <person name="Oh Y.-L."/>
            <person name="Kong W.-S."/>
            <person name="Park H."/>
            <person name="Jeong J."/>
            <person name="Song E.-S."/>
        </authorList>
    </citation>
    <scope>NUCLEOTIDE SEQUENCE [LARGE SCALE GENOMIC DNA]</scope>
    <source>
        <strain evidence="3">51987-8</strain>
    </source>
</reference>
<accession>A0A369J3X7</accession>
<keyword evidence="4" id="KW-1185">Reference proteome</keyword>
<dbReference type="Proteomes" id="UP000076154">
    <property type="component" value="Unassembled WGS sequence"/>
</dbReference>
<comment type="caution">
    <text evidence="3">The sequence shown here is derived from an EMBL/GenBank/DDBJ whole genome shotgun (WGS) entry which is preliminary data.</text>
</comment>
<proteinExistence type="predicted"/>
<dbReference type="AlphaFoldDB" id="A0A369J3X7"/>
<name>A0A369J3X7_HYPMA</name>
<evidence type="ECO:0000259" key="2">
    <source>
        <dbReference type="Pfam" id="PF02627"/>
    </source>
</evidence>
<evidence type="ECO:0000256" key="1">
    <source>
        <dbReference type="SAM" id="SignalP"/>
    </source>
</evidence>
<protein>
    <recommendedName>
        <fullName evidence="2">Carboxymuconolactone decarboxylase-like domain-containing protein</fullName>
    </recommendedName>
</protein>
<evidence type="ECO:0000313" key="3">
    <source>
        <dbReference type="EMBL" id="RDB16688.1"/>
    </source>
</evidence>
<keyword evidence="1" id="KW-0732">Signal</keyword>
<evidence type="ECO:0000313" key="4">
    <source>
        <dbReference type="Proteomes" id="UP000076154"/>
    </source>
</evidence>
<dbReference type="PANTHER" id="PTHR34846:SF11">
    <property type="entry name" value="4-CARBOXYMUCONOLACTONE DECARBOXYLASE FAMILY PROTEIN (AFU_ORTHOLOGUE AFUA_6G11590)"/>
    <property type="match status" value="1"/>
</dbReference>
<dbReference type="EMBL" id="LUEZ02000122">
    <property type="protein sequence ID" value="RDB16688.1"/>
    <property type="molecule type" value="Genomic_DNA"/>
</dbReference>
<feature type="domain" description="Carboxymuconolactone decarboxylase-like" evidence="2">
    <location>
        <begin position="85"/>
        <end position="147"/>
    </location>
</feature>